<dbReference type="PANTHER" id="PTHR13361">
    <property type="entry name" value="WW DOMAIN-BINDING PROTEIN 11"/>
    <property type="match status" value="1"/>
</dbReference>
<dbReference type="InParanoid" id="A0A7J7C7M2"/>
<feature type="compositionally biased region" description="Pro residues" evidence="3">
    <location>
        <begin position="363"/>
        <end position="372"/>
    </location>
</feature>
<feature type="compositionally biased region" description="Pro residues" evidence="3">
    <location>
        <begin position="291"/>
        <end position="301"/>
    </location>
</feature>
<feature type="compositionally biased region" description="Pro residues" evidence="3">
    <location>
        <begin position="209"/>
        <end position="221"/>
    </location>
</feature>
<accession>A0A7J7C7M2</accession>
<feature type="compositionally biased region" description="Low complexity" evidence="3">
    <location>
        <begin position="467"/>
        <end position="489"/>
    </location>
</feature>
<feature type="compositionally biased region" description="Basic residues" evidence="3">
    <location>
        <begin position="23"/>
        <end position="32"/>
    </location>
</feature>
<feature type="region of interest" description="Disordered" evidence="3">
    <location>
        <begin position="91"/>
        <end position="376"/>
    </location>
</feature>
<comment type="subcellular location">
    <subcellularLocation>
        <location evidence="1">Nucleus</location>
    </subcellularLocation>
</comment>
<sequence>MKTTKGGKVMNPTDAYRKELRKKELKRNKKERKKVREVGILKKDPETIKDQIGKLEMMKADGALDKARKHKKRQLEDTLNLVLKKRKEYEDKMKEKGETPVMFSHLGPPRRRTTAEEEERVNNPKPEDSVYYHPMLNPTGAPPPGKPPMFNSSIGPRIPLSDSDATASSSAGASSSGIESEDATLAAPPPPPPPPPLPESGDSVLPASLPLPPPPPMPPKPAVSNLGVPLPFPPLPPPPPNDQVASHPLPPIQQSAQPQPPGTSISEKGRNVPALSDDSISKDSAQVPTALAPPPPPPGMPPKSAANQSEGTSSETDANNNPAIRDHLKMIPPPPPPRQSSVTGPSLIPTVQPDVLPPGISHFPPPPPPPQDVRPLFHAAAPGLMATVIPRPPYGPPPGPPPMMRPPLPPGPPPAFLEDAIRPTVPQKPSYVKSAASTVVKRPLAQHTPELTSMIPASVRVRRETAAPKAKAKPTLSSSTATTQLSSPTIVKPQVVNSSSAPKAQSIDDSYMAFLEEMKDLGALER</sequence>
<evidence type="ECO:0000313" key="6">
    <source>
        <dbReference type="Proteomes" id="UP000593562"/>
    </source>
</evidence>
<evidence type="ECO:0000259" key="4">
    <source>
        <dbReference type="Pfam" id="PF09429"/>
    </source>
</evidence>
<dbReference type="Pfam" id="PF09429">
    <property type="entry name" value="Wbp11"/>
    <property type="match status" value="1"/>
</dbReference>
<evidence type="ECO:0000256" key="1">
    <source>
        <dbReference type="ARBA" id="ARBA00004123"/>
    </source>
</evidence>
<evidence type="ECO:0000256" key="2">
    <source>
        <dbReference type="ARBA" id="ARBA00023242"/>
    </source>
</evidence>
<feature type="region of interest" description="Disordered" evidence="3">
    <location>
        <begin position="455"/>
        <end position="503"/>
    </location>
</feature>
<proteinExistence type="predicted"/>
<dbReference type="OrthoDB" id="205569at2759"/>
<dbReference type="Proteomes" id="UP000593562">
    <property type="component" value="Unassembled WGS sequence"/>
</dbReference>
<feature type="compositionally biased region" description="Pro residues" evidence="3">
    <location>
        <begin position="230"/>
        <end position="241"/>
    </location>
</feature>
<name>A0A7J7C7M2_TRIWF</name>
<feature type="region of interest" description="Disordered" evidence="3">
    <location>
        <begin position="388"/>
        <end position="420"/>
    </location>
</feature>
<feature type="compositionally biased region" description="Pro residues" evidence="3">
    <location>
        <begin position="187"/>
        <end position="198"/>
    </location>
</feature>
<feature type="compositionally biased region" description="Polar residues" evidence="3">
    <location>
        <begin position="307"/>
        <end position="322"/>
    </location>
</feature>
<reference evidence="5 6" key="1">
    <citation type="journal article" date="2020" name="Nat. Commun.">
        <title>Genome of Tripterygium wilfordii and identification of cytochrome P450 involved in triptolide biosynthesis.</title>
        <authorList>
            <person name="Tu L."/>
            <person name="Su P."/>
            <person name="Zhang Z."/>
            <person name="Gao L."/>
            <person name="Wang J."/>
            <person name="Hu T."/>
            <person name="Zhou J."/>
            <person name="Zhang Y."/>
            <person name="Zhao Y."/>
            <person name="Liu Y."/>
            <person name="Song Y."/>
            <person name="Tong Y."/>
            <person name="Lu Y."/>
            <person name="Yang J."/>
            <person name="Xu C."/>
            <person name="Jia M."/>
            <person name="Peters R.J."/>
            <person name="Huang L."/>
            <person name="Gao W."/>
        </authorList>
    </citation>
    <scope>NUCLEOTIDE SEQUENCE [LARGE SCALE GENOMIC DNA]</scope>
    <source>
        <strain evidence="6">cv. XIE 37</strain>
        <tissue evidence="5">Leaf</tissue>
    </source>
</reference>
<comment type="caution">
    <text evidence="5">The sequence shown here is derived from an EMBL/GenBank/DDBJ whole genome shotgun (WGS) entry which is preliminary data.</text>
</comment>
<feature type="region of interest" description="Disordered" evidence="3">
    <location>
        <begin position="1"/>
        <end position="32"/>
    </location>
</feature>
<feature type="compositionally biased region" description="Pro residues" evidence="3">
    <location>
        <begin position="390"/>
        <end position="415"/>
    </location>
</feature>
<dbReference type="EMBL" id="JAAARO010000020">
    <property type="protein sequence ID" value="KAF5730112.1"/>
    <property type="molecule type" value="Genomic_DNA"/>
</dbReference>
<dbReference type="GO" id="GO:0005681">
    <property type="term" value="C:spliceosomal complex"/>
    <property type="evidence" value="ECO:0007669"/>
    <property type="project" value="TreeGrafter"/>
</dbReference>
<keyword evidence="6" id="KW-1185">Reference proteome</keyword>
<feature type="compositionally biased region" description="Low complexity" evidence="3">
    <location>
        <begin position="161"/>
        <end position="186"/>
    </location>
</feature>
<dbReference type="FunCoup" id="A0A7J7C7M2">
    <property type="interactions" value="1665"/>
</dbReference>
<dbReference type="InterPro" id="IPR019007">
    <property type="entry name" value="Wbp11/ELF5/Saf1_N"/>
</dbReference>
<feature type="compositionally biased region" description="Basic and acidic residues" evidence="3">
    <location>
        <begin position="120"/>
        <end position="130"/>
    </location>
</feature>
<gene>
    <name evidence="5" type="ORF">HS088_TW20G00482</name>
</gene>
<evidence type="ECO:0000256" key="3">
    <source>
        <dbReference type="SAM" id="MobiDB-lite"/>
    </source>
</evidence>
<feature type="domain" description="Wbp11/ELF5/Saf1 N-terminal" evidence="4">
    <location>
        <begin position="7"/>
        <end position="83"/>
    </location>
</feature>
<evidence type="ECO:0000313" key="5">
    <source>
        <dbReference type="EMBL" id="KAF5730112.1"/>
    </source>
</evidence>
<organism evidence="5 6">
    <name type="scientific">Tripterygium wilfordii</name>
    <name type="common">Thunder God vine</name>
    <dbReference type="NCBI Taxonomy" id="458696"/>
    <lineage>
        <taxon>Eukaryota</taxon>
        <taxon>Viridiplantae</taxon>
        <taxon>Streptophyta</taxon>
        <taxon>Embryophyta</taxon>
        <taxon>Tracheophyta</taxon>
        <taxon>Spermatophyta</taxon>
        <taxon>Magnoliopsida</taxon>
        <taxon>eudicotyledons</taxon>
        <taxon>Gunneridae</taxon>
        <taxon>Pentapetalae</taxon>
        <taxon>rosids</taxon>
        <taxon>fabids</taxon>
        <taxon>Celastrales</taxon>
        <taxon>Celastraceae</taxon>
        <taxon>Tripterygium</taxon>
    </lineage>
</organism>
<dbReference type="PANTHER" id="PTHR13361:SF1">
    <property type="entry name" value="WW DOMAIN-BINDING PROTEIN 11"/>
    <property type="match status" value="1"/>
</dbReference>
<dbReference type="GO" id="GO:0006396">
    <property type="term" value="P:RNA processing"/>
    <property type="evidence" value="ECO:0007669"/>
    <property type="project" value="InterPro"/>
</dbReference>
<keyword evidence="2" id="KW-0539">Nucleus</keyword>
<protein>
    <submittedName>
        <fullName evidence="5">Formin-like protein 5</fullName>
    </submittedName>
</protein>
<dbReference type="AlphaFoldDB" id="A0A7J7C7M2"/>